<dbReference type="Gene3D" id="2.60.40.420">
    <property type="entry name" value="Cupredoxins - blue copper proteins"/>
    <property type="match status" value="1"/>
</dbReference>
<dbReference type="Gramene" id="PRQ57785">
    <property type="protein sequence ID" value="PRQ57785"/>
    <property type="gene ID" value="RchiOBHm_Chr1g0352111"/>
</dbReference>
<dbReference type="AlphaFoldDB" id="A0A2P6SGG5"/>
<organism evidence="3 4">
    <name type="scientific">Rosa chinensis</name>
    <name type="common">China rose</name>
    <dbReference type="NCBI Taxonomy" id="74649"/>
    <lineage>
        <taxon>Eukaryota</taxon>
        <taxon>Viridiplantae</taxon>
        <taxon>Streptophyta</taxon>
        <taxon>Embryophyta</taxon>
        <taxon>Tracheophyta</taxon>
        <taxon>Spermatophyta</taxon>
        <taxon>Magnoliopsida</taxon>
        <taxon>eudicotyledons</taxon>
        <taxon>Gunneridae</taxon>
        <taxon>Pentapetalae</taxon>
        <taxon>rosids</taxon>
        <taxon>fabids</taxon>
        <taxon>Rosales</taxon>
        <taxon>Rosaceae</taxon>
        <taxon>Rosoideae</taxon>
        <taxon>Rosoideae incertae sedis</taxon>
        <taxon>Rosa</taxon>
    </lineage>
</organism>
<dbReference type="InterPro" id="IPR039391">
    <property type="entry name" value="Phytocyanin-like"/>
</dbReference>
<gene>
    <name evidence="3" type="ORF">RchiOBHm_Chr1g0352111</name>
</gene>
<dbReference type="Pfam" id="PF02298">
    <property type="entry name" value="Cu_bind_like"/>
    <property type="match status" value="1"/>
</dbReference>
<proteinExistence type="predicted"/>
<dbReference type="Proteomes" id="UP000238479">
    <property type="component" value="Chromosome 1"/>
</dbReference>
<dbReference type="OrthoDB" id="1023812at2759"/>
<feature type="transmembrane region" description="Helical" evidence="1">
    <location>
        <begin position="6"/>
        <end position="25"/>
    </location>
</feature>
<name>A0A2P6SGG5_ROSCH</name>
<accession>A0A2P6SGG5</accession>
<reference evidence="3 4" key="1">
    <citation type="journal article" date="2018" name="Nat. Genet.">
        <title>The Rosa genome provides new insights in the design of modern roses.</title>
        <authorList>
            <person name="Bendahmane M."/>
        </authorList>
    </citation>
    <scope>NUCLEOTIDE SEQUENCE [LARGE SCALE GENOMIC DNA]</scope>
    <source>
        <strain evidence="4">cv. Old Blush</strain>
    </source>
</reference>
<evidence type="ECO:0000313" key="3">
    <source>
        <dbReference type="EMBL" id="PRQ57785.1"/>
    </source>
</evidence>
<dbReference type="InterPro" id="IPR003245">
    <property type="entry name" value="Phytocyanin_dom"/>
</dbReference>
<dbReference type="STRING" id="74649.A0A2P6SGG5"/>
<keyword evidence="1" id="KW-0812">Transmembrane</keyword>
<keyword evidence="1" id="KW-1133">Transmembrane helix</keyword>
<protein>
    <submittedName>
        <fullName evidence="3">Putative cupredoxin</fullName>
    </submittedName>
</protein>
<keyword evidence="4" id="KW-1185">Reference proteome</keyword>
<dbReference type="InterPro" id="IPR008972">
    <property type="entry name" value="Cupredoxin"/>
</dbReference>
<dbReference type="SUPFAM" id="SSF49503">
    <property type="entry name" value="Cupredoxins"/>
    <property type="match status" value="1"/>
</dbReference>
<dbReference type="PANTHER" id="PTHR33021">
    <property type="entry name" value="BLUE COPPER PROTEIN"/>
    <property type="match status" value="1"/>
</dbReference>
<dbReference type="EMBL" id="PDCK01000039">
    <property type="protein sequence ID" value="PRQ57785.1"/>
    <property type="molecule type" value="Genomic_DNA"/>
</dbReference>
<evidence type="ECO:0000256" key="1">
    <source>
        <dbReference type="SAM" id="Phobius"/>
    </source>
</evidence>
<dbReference type="PROSITE" id="PS51485">
    <property type="entry name" value="PHYTOCYANIN"/>
    <property type="match status" value="1"/>
</dbReference>
<dbReference type="GO" id="GO:0005886">
    <property type="term" value="C:plasma membrane"/>
    <property type="evidence" value="ECO:0007669"/>
    <property type="project" value="TreeGrafter"/>
</dbReference>
<sequence>MAVAKYSALALIAFLVSPIMVMVMANQSYEVDWSIGVDFTDFATQNTFFAGDVLNFHYDSASHNLLIATDSDAFDQCQMTPNLGFYKSGNEALTLVEPGNYYFMCEYNCKSDGMKMSVYVNNM</sequence>
<dbReference type="GO" id="GO:0009055">
    <property type="term" value="F:electron transfer activity"/>
    <property type="evidence" value="ECO:0007669"/>
    <property type="project" value="InterPro"/>
</dbReference>
<evidence type="ECO:0000259" key="2">
    <source>
        <dbReference type="PROSITE" id="PS51485"/>
    </source>
</evidence>
<comment type="caution">
    <text evidence="3">The sequence shown here is derived from an EMBL/GenBank/DDBJ whole genome shotgun (WGS) entry which is preliminary data.</text>
</comment>
<feature type="domain" description="Phytocyanin" evidence="2">
    <location>
        <begin position="27"/>
        <end position="122"/>
    </location>
</feature>
<evidence type="ECO:0000313" key="4">
    <source>
        <dbReference type="Proteomes" id="UP000238479"/>
    </source>
</evidence>
<keyword evidence="1" id="KW-0472">Membrane</keyword>
<dbReference type="PANTHER" id="PTHR33021:SF70">
    <property type="entry name" value="PHYTOCYANIN DOMAIN-CONTAINING PROTEIN"/>
    <property type="match status" value="1"/>
</dbReference>